<dbReference type="RefSeq" id="WP_147051992.1">
    <property type="nucleotide sequence ID" value="NZ_CP042437.1"/>
</dbReference>
<evidence type="ECO:0000313" key="2">
    <source>
        <dbReference type="Proteomes" id="UP000321362"/>
    </source>
</evidence>
<dbReference type="EMBL" id="CP042437">
    <property type="protein sequence ID" value="QEC74833.1"/>
    <property type="molecule type" value="Genomic_DNA"/>
</dbReference>
<sequence length="284" mass="30692">MKNYKLPHAIIAVFVSIVLLGSSCSKSSNRIIPTPQLTGVVLTDNATFGKLLTDNNGFSLYFFSKDVSGASACVDGCATTWPVFYKAGLTIGTGLTSSDFGVIDRPDGSKQSTYKGWPLYYYSKDLKAGDTNGDKVANLWAIAKADYTIMFGNAQLIGLDKAQYNDQGIAGTGSSQFITDDKGLTLYMFSKDASSKNNFTKADFSNNAAWPIFEVTEVASIPSIFDKTQFTTINVFGKTQLVYKGHPLYHFEQDAVTRGNTNGVSFPVPGSAIWKVTNSTTVAL</sequence>
<dbReference type="InterPro" id="IPR005297">
    <property type="entry name" value="Lipoprotein_repeat"/>
</dbReference>
<dbReference type="PANTHER" id="PTHR39335">
    <property type="entry name" value="BLL4220 PROTEIN"/>
    <property type="match status" value="1"/>
</dbReference>
<evidence type="ECO:0008006" key="3">
    <source>
        <dbReference type="Google" id="ProtNLM"/>
    </source>
</evidence>
<keyword evidence="2" id="KW-1185">Reference proteome</keyword>
<dbReference type="OrthoDB" id="597632at2"/>
<accession>A0A5B8VUA6</accession>
<dbReference type="PROSITE" id="PS51257">
    <property type="entry name" value="PROKAR_LIPOPROTEIN"/>
    <property type="match status" value="1"/>
</dbReference>
<evidence type="ECO:0000313" key="1">
    <source>
        <dbReference type="EMBL" id="QEC74833.1"/>
    </source>
</evidence>
<organism evidence="1 2">
    <name type="scientific">Mucilaginibacter ginsenosidivorax</name>
    <dbReference type="NCBI Taxonomy" id="862126"/>
    <lineage>
        <taxon>Bacteria</taxon>
        <taxon>Pseudomonadati</taxon>
        <taxon>Bacteroidota</taxon>
        <taxon>Sphingobacteriia</taxon>
        <taxon>Sphingobacteriales</taxon>
        <taxon>Sphingobacteriaceae</taxon>
        <taxon>Mucilaginibacter</taxon>
    </lineage>
</organism>
<dbReference type="AlphaFoldDB" id="A0A5B8VUA6"/>
<proteinExistence type="predicted"/>
<reference evidence="1 2" key="1">
    <citation type="journal article" date="2013" name="J. Microbiol.">
        <title>Mucilaginibacter ginsenosidivorax sp. nov., with ginsenoside converting activity isolated from sediment.</title>
        <authorList>
            <person name="Kim J.K."/>
            <person name="Choi T.E."/>
            <person name="Liu Q.M."/>
            <person name="Park H.Y."/>
            <person name="Yi T.H."/>
            <person name="Yoon M.H."/>
            <person name="Kim S.C."/>
            <person name="Im W.T."/>
        </authorList>
    </citation>
    <scope>NUCLEOTIDE SEQUENCE [LARGE SCALE GENOMIC DNA]</scope>
    <source>
        <strain evidence="1 2">KHI28</strain>
    </source>
</reference>
<dbReference type="Pfam" id="PF03640">
    <property type="entry name" value="Lipoprotein_15"/>
    <property type="match status" value="2"/>
</dbReference>
<name>A0A5B8VUA6_9SPHI</name>
<dbReference type="KEGG" id="mgk:FSB76_02320"/>
<dbReference type="PANTHER" id="PTHR39335:SF1">
    <property type="entry name" value="BLL4220 PROTEIN"/>
    <property type="match status" value="1"/>
</dbReference>
<gene>
    <name evidence="1" type="ORF">FSB76_02320</name>
</gene>
<dbReference type="GO" id="GO:0043448">
    <property type="term" value="P:alkane catabolic process"/>
    <property type="evidence" value="ECO:0007669"/>
    <property type="project" value="TreeGrafter"/>
</dbReference>
<dbReference type="Proteomes" id="UP000321362">
    <property type="component" value="Chromosome"/>
</dbReference>
<protein>
    <recommendedName>
        <fullName evidence="3">Secreted repeat protein with Y-X4-D motif</fullName>
    </recommendedName>
</protein>